<keyword evidence="3" id="KW-1185">Reference proteome</keyword>
<name>A0A1P8TDG3_9ACTN</name>
<reference evidence="1 3" key="1">
    <citation type="submission" date="2016-05" db="EMBL/GenBank/DDBJ databases">
        <authorList>
            <person name="Gu J."/>
        </authorList>
    </citation>
    <scope>NUCLEOTIDE SEQUENCE [LARGE SCALE GENOMIC DNA]</scope>
    <source>
        <strain evidence="1 3">ACCC40021</strain>
    </source>
</reference>
<sequence length="298" mass="31515">MYPPEPTPPRDADRLDRVRRLVGRTLDGHASRDMPRDLRDSVVDRVYRTVHAAPGRNADAFPSDRAAYSGMVAEAARRLGDLTHERPGFALVSRDAGQTVVTCPDGVEIRLDDSQVRVTGAGKATVVTDGLSTQVGARWVHWTPPRSGGAPDARVYLHARPGDALDVWCRTVRSLHGAGVEFAAKVGGSPAMLDRADCVVLYCSADDLARVAATAAANCADPAESVPGFSVALYPGVGVALTPGADEGATAMSIGYHWAGALVDAWAAEGADGLEAVLARLAASWERTRRQLRTLEAA</sequence>
<evidence type="ECO:0000313" key="4">
    <source>
        <dbReference type="Proteomes" id="UP000596130"/>
    </source>
</evidence>
<accession>A0A1P8TDG3</accession>
<evidence type="ECO:0000313" key="3">
    <source>
        <dbReference type="Proteomes" id="UP000187191"/>
    </source>
</evidence>
<dbReference type="KEGG" id="ssia:A7J05_08025"/>
<dbReference type="EMBL" id="CP015588">
    <property type="protein sequence ID" value="APY85666.1"/>
    <property type="molecule type" value="Genomic_DNA"/>
</dbReference>
<dbReference type="OrthoDB" id="4842715at2"/>
<dbReference type="InterPro" id="IPR040871">
    <property type="entry name" value="HopA1"/>
</dbReference>
<proteinExistence type="predicted"/>
<evidence type="ECO:0000313" key="1">
    <source>
        <dbReference type="EMBL" id="APY85666.1"/>
    </source>
</evidence>
<gene>
    <name evidence="1" type="ORF">A7J05_08025</name>
    <name evidence="2" type="ORF">I8755_29585</name>
</gene>
<evidence type="ECO:0000313" key="2">
    <source>
        <dbReference type="EMBL" id="QQC92087.1"/>
    </source>
</evidence>
<dbReference type="Pfam" id="PF17914">
    <property type="entry name" value="HopA1"/>
    <property type="match status" value="1"/>
</dbReference>
<dbReference type="EMBL" id="CP065959">
    <property type="protein sequence ID" value="QQC92087.1"/>
    <property type="molecule type" value="Genomic_DNA"/>
</dbReference>
<dbReference type="Proteomes" id="UP000596130">
    <property type="component" value="Chromosome"/>
</dbReference>
<reference evidence="2 4" key="2">
    <citation type="submission" date="2020-12" db="EMBL/GenBank/DDBJ databases">
        <title>Identification and biosynthesis of polyene macrolides produced by Streptomyces alfalfae Men-myco-93-63.</title>
        <authorList>
            <person name="Liu D."/>
            <person name="Li Y."/>
            <person name="Liu L."/>
            <person name="Han X."/>
            <person name="Shen F."/>
        </authorList>
    </citation>
    <scope>NUCLEOTIDE SEQUENCE [LARGE SCALE GENOMIC DNA]</scope>
    <source>
        <strain evidence="2 4">Men-myco-93-63</strain>
    </source>
</reference>
<dbReference type="RefSeq" id="WP_076683905.1">
    <property type="nucleotide sequence ID" value="NZ_CP015588.1"/>
</dbReference>
<dbReference type="AlphaFoldDB" id="A0A1P8TDG3"/>
<dbReference type="Proteomes" id="UP000187191">
    <property type="component" value="Chromosome"/>
</dbReference>
<protein>
    <submittedName>
        <fullName evidence="2">Uncharacterized protein</fullName>
    </submittedName>
</protein>
<organism evidence="2 4">
    <name type="scientific">Streptomyces alfalfae</name>
    <dbReference type="NCBI Taxonomy" id="1642299"/>
    <lineage>
        <taxon>Bacteria</taxon>
        <taxon>Bacillati</taxon>
        <taxon>Actinomycetota</taxon>
        <taxon>Actinomycetes</taxon>
        <taxon>Kitasatosporales</taxon>
        <taxon>Streptomycetaceae</taxon>
        <taxon>Streptomyces</taxon>
    </lineage>
</organism>